<evidence type="ECO:0000313" key="2">
    <source>
        <dbReference type="Proteomes" id="UP000829384"/>
    </source>
</evidence>
<keyword evidence="2" id="KW-1185">Reference proteome</keyword>
<protein>
    <submittedName>
        <fullName evidence="1">Uncharacterized protein</fullName>
    </submittedName>
</protein>
<organism evidence="1 2">
    <name type="scientific">Shewanella cutis</name>
    <dbReference type="NCBI Taxonomy" id="2766780"/>
    <lineage>
        <taxon>Bacteria</taxon>
        <taxon>Pseudomonadati</taxon>
        <taxon>Pseudomonadota</taxon>
        <taxon>Gammaproteobacteria</taxon>
        <taxon>Alteromonadales</taxon>
        <taxon>Shewanellaceae</taxon>
        <taxon>Shewanella</taxon>
    </lineage>
</organism>
<gene>
    <name evidence="1" type="ORF">H9J30_00175</name>
</gene>
<dbReference type="EMBL" id="JACSDI010000001">
    <property type="protein sequence ID" value="MCG9962360.1"/>
    <property type="molecule type" value="Genomic_DNA"/>
</dbReference>
<accession>A0ABS9QPU9</accession>
<evidence type="ECO:0000313" key="1">
    <source>
        <dbReference type="EMBL" id="MCG9962360.1"/>
    </source>
</evidence>
<dbReference type="RefSeq" id="WP_240129168.1">
    <property type="nucleotide sequence ID" value="NZ_JACSDI010000001.1"/>
</dbReference>
<proteinExistence type="predicted"/>
<comment type="caution">
    <text evidence="1">The sequence shown here is derived from an EMBL/GenBank/DDBJ whole genome shotgun (WGS) entry which is preliminary data.</text>
</comment>
<reference evidence="1 2" key="1">
    <citation type="submission" date="2020-08" db="EMBL/GenBank/DDBJ databases">
        <title>Whole genome sequence of Shewanella sp strain PS-2.</title>
        <authorList>
            <person name="Das S.K."/>
        </authorList>
    </citation>
    <scope>NUCLEOTIDE SEQUENCE [LARGE SCALE GENOMIC DNA]</scope>
    <source>
        <strain evidence="1 2">PS-2</strain>
    </source>
</reference>
<sequence length="72" mass="7964">MAIKNELKPKALISINPLSDSLEVEDFFSEEDICRSFGVPTKNSFVGVDFAKKDTLDRNVTVLISTEQAGED</sequence>
<dbReference type="Proteomes" id="UP000829384">
    <property type="component" value="Unassembled WGS sequence"/>
</dbReference>
<name>A0ABS9QPU9_9GAMM</name>